<keyword evidence="2" id="KW-0217">Developmental protein</keyword>
<dbReference type="SMART" id="SM00293">
    <property type="entry name" value="PWWP"/>
    <property type="match status" value="1"/>
</dbReference>
<feature type="compositionally biased region" description="Basic residues" evidence="8">
    <location>
        <begin position="134"/>
        <end position="150"/>
    </location>
</feature>
<feature type="compositionally biased region" description="Basic and acidic residues" evidence="8">
    <location>
        <begin position="277"/>
        <end position="293"/>
    </location>
</feature>
<keyword evidence="5" id="KW-0287">Flowering</keyword>
<feature type="compositionally biased region" description="Polar residues" evidence="8">
    <location>
        <begin position="196"/>
        <end position="207"/>
    </location>
</feature>
<dbReference type="GO" id="GO:0006397">
    <property type="term" value="P:mRNA processing"/>
    <property type="evidence" value="ECO:0007669"/>
    <property type="project" value="UniProtKB-KW"/>
</dbReference>
<keyword evidence="7" id="KW-0539">Nucleus</keyword>
<protein>
    <recommendedName>
        <fullName evidence="13">CID domain-containing protein</fullName>
    </recommendedName>
</protein>
<feature type="compositionally biased region" description="Pro residues" evidence="8">
    <location>
        <begin position="1205"/>
        <end position="1233"/>
    </location>
</feature>
<evidence type="ECO:0000259" key="10">
    <source>
        <dbReference type="PROSITE" id="PS51391"/>
    </source>
</evidence>
<evidence type="ECO:0000313" key="11">
    <source>
        <dbReference type="EMBL" id="ERN12369.1"/>
    </source>
</evidence>
<comment type="subcellular location">
    <subcellularLocation>
        <location evidence="1">Nucleus</location>
    </subcellularLocation>
</comment>
<dbReference type="HOGENOM" id="CLU_004888_1_0_1"/>
<dbReference type="PANTHER" id="PTHR12550:SF49">
    <property type="entry name" value="PROTEIN HUA2-LIKE 2-RELATED"/>
    <property type="match status" value="1"/>
</dbReference>
<evidence type="ECO:0008006" key="13">
    <source>
        <dbReference type="Google" id="ProtNLM"/>
    </source>
</evidence>
<dbReference type="PROSITE" id="PS50812">
    <property type="entry name" value="PWWP"/>
    <property type="match status" value="1"/>
</dbReference>
<evidence type="ECO:0000259" key="9">
    <source>
        <dbReference type="PROSITE" id="PS50812"/>
    </source>
</evidence>
<dbReference type="OMA" id="NERPCEE"/>
<dbReference type="EMBL" id="KI392614">
    <property type="protein sequence ID" value="ERN12369.1"/>
    <property type="molecule type" value="Genomic_DNA"/>
</dbReference>
<sequence length="1471" mass="161015">MAPGRRKGMGKSSKAAKHQWKPGDLVLAKVKGFPAWPATVSEPEKWGYSADWRKVLVYFFGTNQIAFCNPVDVEAFTEDKKNALLIKSQGKGADFVRAVNEIIDIYEKLNLQGNGEEFKSDDEGTVVSNGQCSKRSRAKSCKKSQKRKPHGRNESMLETSDNSLDDRSGSHNPVDTSDTDMDIPLASTTLRKKSRNSSLPSSDTQCKAPSVRRQRSASRADNSELQKFVVTANGNSNDNVISMAEEPKRKKRLSKSTPDDSEVHVRDLHIDGPIFKDNQKINKEEAGHPDRNSNDFQSDLSSSCSPAFVAEDSSGDIRGETVVEESAGTSLNTRGVTISNGKLEDHDIIDEPYKNGMLPLLTSDQPSRAIMAEYPTKMIVLRKKRNPNRKRTLPDAMPCARMEKDANLDISTKPPETCGQANGRFHTIDGDEHLPLVKRARARLGKPSIEDWDHDANTELKSEGNILNKPAGASHTSPCSEHKNTNKEVECIATSVKMSAISMNDRSCMPWKVNKFHLRDSSVDGEAGLPPSKRLHRALEAMCANAAEADDVAESDSINMENQEIGEIKVDVSFKVRDDPSQEGDVLVNDAAGLSSESPSLPRLRTETCSEEKPSIHIIGSSLDSIPGDFNEMVKEGEKHSDVKVIDGLPQDIRTSDSEIPVSSLELCSPPQKGCNSVGFGHDVCVLHPSPQMEKHATDHAQMEQRNEEPSLSPGRVKMAKEKIIASPVEVKSVKEGIIPFAEVPIVKEEIFASHVKVKIPKEKSCASPAEVELPIAESSKDNSDNVLDGEASDSRMGRSDDEQQTKLLYSPKLDGEFSPTNGKRVPHSAIGGTILSSSVSANVLSQSLSEENRAIEEKRAIEEYKVLKDPPITLKDFDFPVSSRPMKVLIAAAQAKRNLSRSAFLSHSFPTADDKVMSDSGSSPSPVLGKLRGNAEVNMALKSFEDMLGSLTRTKESIGRATRLAIDCAKFGIAGEVVDILLQHLETEPSLHRRVDLFFLVDSITQCSRGQRGVAGDAYPPAVQALLPRLLSAAAPPGNAARENRRQCLKVLRLWLERKTLPESIVRRHMQELDLSSGDPLNFSLSRRPSRTERAFNDPAREMEGMLVDEYGSNTSFQLVGLHIPQLIEDEEDASATEEKGTAPATPVEAPEPPVSGTEKHRRILEDVDGELEMEDVSPSAEIENNSTYQDQFGSTPCVRPHPEGLPPSAPPLPSSPPPLAPPPPPSPPPLLPQLRPRLFECIDSQHNPPTNQSFQGNLPLDVTSQPPRVPAPYMPPRCPDSQVQMPATVGPYSSSSSYGCPPRAAYPVMQPGNNVQHSHVAPLPNNVYQVQPPRPAISSQFSFVQQSEPPKRLQPWSEGAPSPAFTPKGPIVHDSNRWNYSGDGNTIGRDPHHIDETCRSSSSVYSGYSNSEKPGPAYAPVHYGPSDHSSITNHQHSQYHGEWDYRHPAPTYPPISGGAISAHNSWRPV</sequence>
<dbReference type="InterPro" id="IPR008942">
    <property type="entry name" value="ENTH_VHS"/>
</dbReference>
<evidence type="ECO:0000256" key="8">
    <source>
        <dbReference type="SAM" id="MobiDB-lite"/>
    </source>
</evidence>
<evidence type="ECO:0000256" key="1">
    <source>
        <dbReference type="ARBA" id="ARBA00004123"/>
    </source>
</evidence>
<dbReference type="InterPro" id="IPR000313">
    <property type="entry name" value="PWWP_dom"/>
</dbReference>
<feature type="compositionally biased region" description="Basic and acidic residues" evidence="8">
    <location>
        <begin position="1391"/>
        <end position="1400"/>
    </location>
</feature>
<evidence type="ECO:0000256" key="4">
    <source>
        <dbReference type="ARBA" id="ARBA00023015"/>
    </source>
</evidence>
<dbReference type="Proteomes" id="UP000017836">
    <property type="component" value="Unassembled WGS sequence"/>
</dbReference>
<dbReference type="GO" id="GO:0009908">
    <property type="term" value="P:flower development"/>
    <property type="evidence" value="ECO:0007669"/>
    <property type="project" value="UniProtKB-KW"/>
</dbReference>
<evidence type="ECO:0000256" key="7">
    <source>
        <dbReference type="ARBA" id="ARBA00023242"/>
    </source>
</evidence>
<evidence type="ECO:0000313" key="12">
    <source>
        <dbReference type="Proteomes" id="UP000017836"/>
    </source>
</evidence>
<dbReference type="GO" id="GO:0006338">
    <property type="term" value="P:chromatin remodeling"/>
    <property type="evidence" value="ECO:0000318"/>
    <property type="project" value="GO_Central"/>
</dbReference>
<dbReference type="Gramene" id="ERN12369">
    <property type="protein sequence ID" value="ERN12369"/>
    <property type="gene ID" value="AMTR_s00025p00100140"/>
</dbReference>
<proteinExistence type="predicted"/>
<dbReference type="Gene3D" id="2.30.30.140">
    <property type="match status" value="1"/>
</dbReference>
<keyword evidence="12" id="KW-1185">Reference proteome</keyword>
<dbReference type="Pfam" id="PF04818">
    <property type="entry name" value="CID"/>
    <property type="match status" value="1"/>
</dbReference>
<dbReference type="PANTHER" id="PTHR12550">
    <property type="entry name" value="HEPATOMA-DERIVED GROWTH FACTOR-RELATED"/>
    <property type="match status" value="1"/>
</dbReference>
<feature type="compositionally biased region" description="Polar residues" evidence="8">
    <location>
        <begin position="1246"/>
        <end position="1258"/>
    </location>
</feature>
<dbReference type="FunFam" id="1.25.40.90:FF:000037">
    <property type="entry name" value="Enhancer of ag-4 2"/>
    <property type="match status" value="1"/>
</dbReference>
<evidence type="ECO:0000256" key="3">
    <source>
        <dbReference type="ARBA" id="ARBA00022664"/>
    </source>
</evidence>
<feature type="compositionally biased region" description="Polar residues" evidence="8">
    <location>
        <begin position="294"/>
        <end position="305"/>
    </location>
</feature>
<dbReference type="SMART" id="SM00582">
    <property type="entry name" value="RPR"/>
    <property type="match status" value="1"/>
</dbReference>
<keyword evidence="6" id="KW-0804">Transcription</keyword>
<evidence type="ECO:0000256" key="5">
    <source>
        <dbReference type="ARBA" id="ARBA00023089"/>
    </source>
</evidence>
<dbReference type="Gene3D" id="1.25.40.90">
    <property type="match status" value="1"/>
</dbReference>
<feature type="region of interest" description="Disordered" evidence="8">
    <location>
        <begin position="1388"/>
        <end position="1419"/>
    </location>
</feature>
<dbReference type="STRING" id="13333.W1PWU0"/>
<name>W1PWU0_AMBTC</name>
<keyword evidence="4" id="KW-0805">Transcription regulation</keyword>
<feature type="domain" description="CID" evidence="10">
    <location>
        <begin position="937"/>
        <end position="1078"/>
    </location>
</feature>
<dbReference type="PROSITE" id="PS51391">
    <property type="entry name" value="CID"/>
    <property type="match status" value="1"/>
</dbReference>
<feature type="domain" description="PWWP" evidence="9">
    <location>
        <begin position="22"/>
        <end position="79"/>
    </location>
</feature>
<gene>
    <name evidence="11" type="ORF">AMTR_s00025p00100140</name>
</gene>
<feature type="region of interest" description="Disordered" evidence="8">
    <location>
        <begin position="697"/>
        <end position="716"/>
    </location>
</feature>
<feature type="compositionally biased region" description="Basic and acidic residues" evidence="8">
    <location>
        <begin position="257"/>
        <end position="270"/>
    </location>
</feature>
<evidence type="ECO:0000256" key="6">
    <source>
        <dbReference type="ARBA" id="ARBA00023163"/>
    </source>
</evidence>
<reference evidence="12" key="1">
    <citation type="journal article" date="2013" name="Science">
        <title>The Amborella genome and the evolution of flowering plants.</title>
        <authorList>
            <consortium name="Amborella Genome Project"/>
        </authorList>
    </citation>
    <scope>NUCLEOTIDE SEQUENCE [LARGE SCALE GENOMIC DNA]</scope>
</reference>
<feature type="region of interest" description="Disordered" evidence="8">
    <location>
        <begin position="1174"/>
        <end position="1271"/>
    </location>
</feature>
<dbReference type="SUPFAM" id="SSF63748">
    <property type="entry name" value="Tudor/PWWP/MBT"/>
    <property type="match status" value="1"/>
</dbReference>
<organism evidence="11 12">
    <name type="scientific">Amborella trichopoda</name>
    <dbReference type="NCBI Taxonomy" id="13333"/>
    <lineage>
        <taxon>Eukaryota</taxon>
        <taxon>Viridiplantae</taxon>
        <taxon>Streptophyta</taxon>
        <taxon>Embryophyta</taxon>
        <taxon>Tracheophyta</taxon>
        <taxon>Spermatophyta</taxon>
        <taxon>Magnoliopsida</taxon>
        <taxon>Amborellales</taxon>
        <taxon>Amborellaceae</taxon>
        <taxon>Amborella</taxon>
    </lineage>
</organism>
<feature type="compositionally biased region" description="Low complexity" evidence="8">
    <location>
        <begin position="1402"/>
        <end position="1413"/>
    </location>
</feature>
<evidence type="ECO:0000256" key="2">
    <source>
        <dbReference type="ARBA" id="ARBA00022473"/>
    </source>
</evidence>
<dbReference type="GO" id="GO:0005634">
    <property type="term" value="C:nucleus"/>
    <property type="evidence" value="ECO:0000318"/>
    <property type="project" value="GO_Central"/>
</dbReference>
<dbReference type="Pfam" id="PF00855">
    <property type="entry name" value="PWWP"/>
    <property type="match status" value="1"/>
</dbReference>
<feature type="region of interest" description="Disordered" evidence="8">
    <location>
        <begin position="117"/>
        <end position="313"/>
    </location>
</feature>
<dbReference type="OrthoDB" id="62853at2759"/>
<feature type="region of interest" description="Disordered" evidence="8">
    <location>
        <begin position="774"/>
        <end position="805"/>
    </location>
</feature>
<dbReference type="InterPro" id="IPR006569">
    <property type="entry name" value="CID_dom"/>
</dbReference>
<feature type="compositionally biased region" description="Basic and acidic residues" evidence="8">
    <location>
        <begin position="697"/>
        <end position="709"/>
    </location>
</feature>
<accession>W1PWU0</accession>
<keyword evidence="3" id="KW-0507">mRNA processing</keyword>
<feature type="region of interest" description="Disordered" evidence="8">
    <location>
        <begin position="1133"/>
        <end position="1162"/>
    </location>
</feature>
<feature type="compositionally biased region" description="Polar residues" evidence="8">
    <location>
        <begin position="1184"/>
        <end position="1196"/>
    </location>
</feature>
<dbReference type="eggNOG" id="KOG1904">
    <property type="taxonomic scope" value="Eukaryota"/>
</dbReference>
<feature type="compositionally biased region" description="Basic and acidic residues" evidence="8">
    <location>
        <begin position="793"/>
        <end position="805"/>
    </location>
</feature>